<evidence type="ECO:0000256" key="3">
    <source>
        <dbReference type="ARBA" id="ARBA00022525"/>
    </source>
</evidence>
<dbReference type="OrthoDB" id="4898945at2759"/>
<feature type="signal peptide" evidence="4">
    <location>
        <begin position="1"/>
        <end position="18"/>
    </location>
</feature>
<comment type="similarity">
    <text evidence="2">Belongs to the cerato-platanin family.</text>
</comment>
<evidence type="ECO:0000256" key="2">
    <source>
        <dbReference type="ARBA" id="ARBA00010421"/>
    </source>
</evidence>
<reference evidence="5 6" key="1">
    <citation type="submission" date="2017-06" db="EMBL/GenBank/DDBJ databases">
        <title>Ant-infecting Ophiocordyceps genomes reveal a high diversity of potential behavioral manipulation genes and a possible major role for enterotoxins.</title>
        <authorList>
            <person name="De Bekker C."/>
            <person name="Evans H.C."/>
            <person name="Brachmann A."/>
            <person name="Hughes D.P."/>
        </authorList>
    </citation>
    <scope>NUCLEOTIDE SEQUENCE [LARGE SCALE GENOMIC DNA]</scope>
    <source>
        <strain evidence="5 6">1348a</strain>
    </source>
</reference>
<comment type="subcellular location">
    <subcellularLocation>
        <location evidence="1">Secreted</location>
    </subcellularLocation>
</comment>
<evidence type="ECO:0008006" key="7">
    <source>
        <dbReference type="Google" id="ProtNLM"/>
    </source>
</evidence>
<gene>
    <name evidence="5" type="ORF">CDD82_4155</name>
</gene>
<evidence type="ECO:0000256" key="1">
    <source>
        <dbReference type="ARBA" id="ARBA00004613"/>
    </source>
</evidence>
<dbReference type="Gene3D" id="2.40.40.10">
    <property type="entry name" value="RlpA-like domain"/>
    <property type="match status" value="1"/>
</dbReference>
<dbReference type="CDD" id="cd22778">
    <property type="entry name" value="DPBB_CEPL-like"/>
    <property type="match status" value="1"/>
</dbReference>
<dbReference type="EMBL" id="NJEU01000338">
    <property type="protein sequence ID" value="PHH76037.1"/>
    <property type="molecule type" value="Genomic_DNA"/>
</dbReference>
<evidence type="ECO:0000313" key="6">
    <source>
        <dbReference type="Proteomes" id="UP000224854"/>
    </source>
</evidence>
<keyword evidence="4" id="KW-0732">Signal</keyword>
<dbReference type="AlphaFoldDB" id="A0A2C5Z4T4"/>
<keyword evidence="3" id="KW-0964">Secreted</keyword>
<dbReference type="InterPro" id="IPR036908">
    <property type="entry name" value="RlpA-like_sf"/>
</dbReference>
<keyword evidence="6" id="KW-1185">Reference proteome</keyword>
<dbReference type="InterPro" id="IPR010829">
    <property type="entry name" value="Cerato-platanin"/>
</dbReference>
<feature type="chain" id="PRO_5012496753" description="Cerato-platanin" evidence="4">
    <location>
        <begin position="19"/>
        <end position="137"/>
    </location>
</feature>
<dbReference type="Pfam" id="PF07249">
    <property type="entry name" value="Cerato-platanin"/>
    <property type="match status" value="1"/>
</dbReference>
<proteinExistence type="inferred from homology"/>
<evidence type="ECO:0000256" key="4">
    <source>
        <dbReference type="SAM" id="SignalP"/>
    </source>
</evidence>
<name>A0A2C5Z4T4_9HYPO</name>
<evidence type="ECO:0000313" key="5">
    <source>
        <dbReference type="EMBL" id="PHH76037.1"/>
    </source>
</evidence>
<comment type="caution">
    <text evidence="5">The sequence shown here is derived from an EMBL/GenBank/DDBJ whole genome shotgun (WGS) entry which is preliminary data.</text>
</comment>
<dbReference type="GO" id="GO:0005576">
    <property type="term" value="C:extracellular region"/>
    <property type="evidence" value="ECO:0007669"/>
    <property type="project" value="UniProtKB-SubCell"/>
</dbReference>
<organism evidence="5 6">
    <name type="scientific">Ophiocordyceps australis</name>
    <dbReference type="NCBI Taxonomy" id="1399860"/>
    <lineage>
        <taxon>Eukaryota</taxon>
        <taxon>Fungi</taxon>
        <taxon>Dikarya</taxon>
        <taxon>Ascomycota</taxon>
        <taxon>Pezizomycotina</taxon>
        <taxon>Sordariomycetes</taxon>
        <taxon>Hypocreomycetidae</taxon>
        <taxon>Hypocreales</taxon>
        <taxon>Ophiocordycipitaceae</taxon>
        <taxon>Ophiocordyceps</taxon>
    </lineage>
</organism>
<dbReference type="Proteomes" id="UP000224854">
    <property type="component" value="Unassembled WGS sequence"/>
</dbReference>
<sequence>MHLSQIISLAALSTAVSAITVSFDPGYDDRGRSLNSVACSDGSNGLTRRGWKTQGDIPIFPYIGGAQAIAGWNSPECGSCWKLDYDGRSIKVLAIDHTDAGFNIAEAAMNALTDGLARQVGRVDAQATKLTPKDCGL</sequence>
<dbReference type="SUPFAM" id="SSF50685">
    <property type="entry name" value="Barwin-like endoglucanases"/>
    <property type="match status" value="1"/>
</dbReference>
<accession>A0A2C5Z4T4</accession>
<protein>
    <recommendedName>
        <fullName evidence="7">Cerato-platanin</fullName>
    </recommendedName>
</protein>